<protein>
    <recommendedName>
        <fullName evidence="2">histidine kinase</fullName>
        <ecNumber evidence="2">2.7.13.3</ecNumber>
    </recommendedName>
</protein>
<evidence type="ECO:0000259" key="7">
    <source>
        <dbReference type="PROSITE" id="PS50109"/>
    </source>
</evidence>
<keyword evidence="3 4" id="KW-0597">Phosphoprotein</keyword>
<proteinExistence type="predicted"/>
<dbReference type="InterPro" id="IPR003661">
    <property type="entry name" value="HisK_dim/P_dom"/>
</dbReference>
<evidence type="ECO:0000256" key="6">
    <source>
        <dbReference type="SAM" id="Phobius"/>
    </source>
</evidence>
<dbReference type="PANTHER" id="PTHR43719">
    <property type="entry name" value="TWO-COMPONENT HISTIDINE KINASE"/>
    <property type="match status" value="1"/>
</dbReference>
<name>A0ABC8R4X5_9AQUA</name>
<organism evidence="9 10">
    <name type="scientific">Ilex paraguariensis</name>
    <name type="common">yerba mate</name>
    <dbReference type="NCBI Taxonomy" id="185542"/>
    <lineage>
        <taxon>Eukaryota</taxon>
        <taxon>Viridiplantae</taxon>
        <taxon>Streptophyta</taxon>
        <taxon>Embryophyta</taxon>
        <taxon>Tracheophyta</taxon>
        <taxon>Spermatophyta</taxon>
        <taxon>Magnoliopsida</taxon>
        <taxon>eudicotyledons</taxon>
        <taxon>Gunneridae</taxon>
        <taxon>Pentapetalae</taxon>
        <taxon>asterids</taxon>
        <taxon>campanulids</taxon>
        <taxon>Aquifoliales</taxon>
        <taxon>Aquifoliaceae</taxon>
        <taxon>Ilex</taxon>
    </lineage>
</organism>
<dbReference type="PROSITE" id="PS50110">
    <property type="entry name" value="RESPONSE_REGULATORY"/>
    <property type="match status" value="1"/>
</dbReference>
<evidence type="ECO:0000256" key="3">
    <source>
        <dbReference type="ARBA" id="ARBA00022553"/>
    </source>
</evidence>
<dbReference type="InterPro" id="IPR050956">
    <property type="entry name" value="2C_system_His_kinase"/>
</dbReference>
<dbReference type="InterPro" id="IPR036890">
    <property type="entry name" value="HATPase_C_sf"/>
</dbReference>
<feature type="modified residue" description="4-aspartylphosphate" evidence="4">
    <location>
        <position position="963"/>
    </location>
</feature>
<dbReference type="InterPro" id="IPR011006">
    <property type="entry name" value="CheY-like_superfamily"/>
</dbReference>
<dbReference type="PRINTS" id="PR00344">
    <property type="entry name" value="BCTRLSENSOR"/>
</dbReference>
<dbReference type="InterPro" id="IPR001789">
    <property type="entry name" value="Sig_transdc_resp-reg_receiver"/>
</dbReference>
<feature type="region of interest" description="Disordered" evidence="5">
    <location>
        <begin position="715"/>
        <end position="739"/>
    </location>
</feature>
<dbReference type="Pfam" id="PF00072">
    <property type="entry name" value="Response_reg"/>
    <property type="match status" value="1"/>
</dbReference>
<keyword evidence="10" id="KW-1185">Reference proteome</keyword>
<dbReference type="Proteomes" id="UP001642360">
    <property type="component" value="Unassembled WGS sequence"/>
</dbReference>
<dbReference type="GO" id="GO:0007165">
    <property type="term" value="P:signal transduction"/>
    <property type="evidence" value="ECO:0007669"/>
    <property type="project" value="UniProtKB-ARBA"/>
</dbReference>
<sequence length="1035" mass="113381">MLQSNEIRNKTFSQVETTARLLPPFNLSASNLARALSSSLNGTDLSFPAIQTKVAPALFLAFSTIPLVSQVSYVGLDGLVFSFYNDEDQTLAVFSNTSFSSTWYTQPVNRDTGKLYGQAISLNSMITANTSWFEKALNSTLAYSSLETGWNKAQDLLILNSVAIYGRGVIAIGFPAQMIINHFLGIDFHSGDFSLATDNGQVLVQTNLPGTQIVVYNGTVSVQVIKLTGDLENVSGNHSCRANDGKPGHFHMNIMGMKHICYCSTLEFAGVQSVYMLAFPTNGLEGMVQGNSNLVLAFLVLMFVIIVASLCIFLILILRAARREMFLCSALIKQKDSTQQAERKSMNKSLAFASASHDVRASLAAIIGLIELCHEDAPPKSELAANLVQINTCTRDLLGILNSVLDTTKIEAGKMQLEEEEFNLAQVLEDVVDMYYPIGMKKGIDVVLDPCDGSILKIHHVKGDRGKLKQILCNLLSNSVKFTSEGHISVRAIVKKTSKEKAIIASNRNGLLNCLSRLCYKNNGSFNALDDLHTVQQNPNSMEFVFEVDDTGKGISKDKQKSVFENFVQVKETALGQGGCGLGLGIVQSLVRLMGGEIKIVDKEHGERGTCFRFNIFLATREPECTDIEEHGNYMLNNSPSSDIHQHFGRLVRSPAPRSEGSQVILLLAGEERRRISKKWIENLGIKVSAVKQGKELFHVLEKIKQKLDLCQFSSSDKSASNDSNSGANDGASATKDGCDHAVPHCKKSNSRSSSNFILIVIDAGAGPFSELCPLVSNFRKDIQNSLCKVVWLDNRVMRHTNSEQEENRPTLPCDHILSKPFHGSRLYHVLGLLPEFGGAHQYKMISEAAQVVQYSIGPNASNEFTTTGVHLGTSSPPQLQKIVIHECHEESSEKPLSGKKVLVVEDNPVLSMVAVATLCKNGATVEVCENGQEAFDQVCKALRDQSKEGHSMTLPYDIILMDCEMTVMSGFEATKLIRAEEKVYGVHIPIIALTANPLTEESSKTIDDVGMDSHLTKPLLIGQLLNVIKLMECK</sequence>
<dbReference type="Pfam" id="PF00512">
    <property type="entry name" value="HisKA"/>
    <property type="match status" value="1"/>
</dbReference>
<keyword evidence="6" id="KW-0472">Membrane</keyword>
<dbReference type="Pfam" id="PF02518">
    <property type="entry name" value="HATPase_c"/>
    <property type="match status" value="1"/>
</dbReference>
<feature type="domain" description="Histidine kinase" evidence="7">
    <location>
        <begin position="354"/>
        <end position="620"/>
    </location>
</feature>
<comment type="caution">
    <text evidence="9">The sequence shown here is derived from an EMBL/GenBank/DDBJ whole genome shotgun (WGS) entry which is preliminary data.</text>
</comment>
<dbReference type="AlphaFoldDB" id="A0ABC8R4X5"/>
<dbReference type="SMART" id="SM00387">
    <property type="entry name" value="HATPase_c"/>
    <property type="match status" value="1"/>
</dbReference>
<dbReference type="Gene3D" id="1.10.287.130">
    <property type="match status" value="1"/>
</dbReference>
<evidence type="ECO:0000256" key="4">
    <source>
        <dbReference type="PROSITE-ProRule" id="PRU00169"/>
    </source>
</evidence>
<dbReference type="EC" id="2.7.13.3" evidence="2"/>
<dbReference type="InterPro" id="IPR004358">
    <property type="entry name" value="Sig_transdc_His_kin-like_C"/>
</dbReference>
<dbReference type="GO" id="GO:0004673">
    <property type="term" value="F:protein histidine kinase activity"/>
    <property type="evidence" value="ECO:0007669"/>
    <property type="project" value="UniProtKB-EC"/>
</dbReference>
<evidence type="ECO:0000256" key="1">
    <source>
        <dbReference type="ARBA" id="ARBA00000085"/>
    </source>
</evidence>
<dbReference type="SUPFAM" id="SSF47384">
    <property type="entry name" value="Homodimeric domain of signal transducing histidine kinase"/>
    <property type="match status" value="1"/>
</dbReference>
<feature type="domain" description="Response regulatory" evidence="8">
    <location>
        <begin position="901"/>
        <end position="1033"/>
    </location>
</feature>
<evidence type="ECO:0000313" key="10">
    <source>
        <dbReference type="Proteomes" id="UP001642360"/>
    </source>
</evidence>
<dbReference type="PROSITE" id="PS50109">
    <property type="entry name" value="HIS_KIN"/>
    <property type="match status" value="1"/>
</dbReference>
<dbReference type="CDD" id="cd00082">
    <property type="entry name" value="HisKA"/>
    <property type="match status" value="1"/>
</dbReference>
<dbReference type="Gene3D" id="3.40.50.2300">
    <property type="match status" value="1"/>
</dbReference>
<evidence type="ECO:0000256" key="2">
    <source>
        <dbReference type="ARBA" id="ARBA00012438"/>
    </source>
</evidence>
<dbReference type="SUPFAM" id="SSF55874">
    <property type="entry name" value="ATPase domain of HSP90 chaperone/DNA topoisomerase II/histidine kinase"/>
    <property type="match status" value="1"/>
</dbReference>
<evidence type="ECO:0000313" key="9">
    <source>
        <dbReference type="EMBL" id="CAK9139112.1"/>
    </source>
</evidence>
<gene>
    <name evidence="9" type="ORF">ILEXP_LOCUS6475</name>
</gene>
<dbReference type="InterPro" id="IPR005467">
    <property type="entry name" value="His_kinase_dom"/>
</dbReference>
<comment type="catalytic activity">
    <reaction evidence="1">
        <text>ATP + protein L-histidine = ADP + protein N-phospho-L-histidine.</text>
        <dbReference type="EC" id="2.7.13.3"/>
    </reaction>
</comment>
<dbReference type="SUPFAM" id="SSF52172">
    <property type="entry name" value="CheY-like"/>
    <property type="match status" value="1"/>
</dbReference>
<feature type="compositionally biased region" description="Low complexity" evidence="5">
    <location>
        <begin position="715"/>
        <end position="734"/>
    </location>
</feature>
<dbReference type="EMBL" id="CAUOFW020000936">
    <property type="protein sequence ID" value="CAK9139112.1"/>
    <property type="molecule type" value="Genomic_DNA"/>
</dbReference>
<accession>A0ABC8R4X5</accession>
<feature type="transmembrane region" description="Helical" evidence="6">
    <location>
        <begin position="294"/>
        <end position="318"/>
    </location>
</feature>
<dbReference type="SMART" id="SM00448">
    <property type="entry name" value="REC"/>
    <property type="match status" value="1"/>
</dbReference>
<evidence type="ECO:0000256" key="5">
    <source>
        <dbReference type="SAM" id="MobiDB-lite"/>
    </source>
</evidence>
<reference evidence="9 10" key="1">
    <citation type="submission" date="2024-02" db="EMBL/GenBank/DDBJ databases">
        <authorList>
            <person name="Vignale AGUSTIN F."/>
            <person name="Sosa J E."/>
            <person name="Modenutti C."/>
        </authorList>
    </citation>
    <scope>NUCLEOTIDE SEQUENCE [LARGE SCALE GENOMIC DNA]</scope>
</reference>
<dbReference type="InterPro" id="IPR036097">
    <property type="entry name" value="HisK_dim/P_sf"/>
</dbReference>
<dbReference type="SMART" id="SM00388">
    <property type="entry name" value="HisKA"/>
    <property type="match status" value="1"/>
</dbReference>
<dbReference type="CDD" id="cd17546">
    <property type="entry name" value="REC_hyHK_CKI1_RcsC-like"/>
    <property type="match status" value="1"/>
</dbReference>
<dbReference type="PANTHER" id="PTHR43719:SF50">
    <property type="entry name" value="HISTIDINE KINASE CKI1-LIKE ISOFORM X1"/>
    <property type="match status" value="1"/>
</dbReference>
<dbReference type="InterPro" id="IPR003594">
    <property type="entry name" value="HATPase_dom"/>
</dbReference>
<keyword evidence="6" id="KW-0812">Transmembrane</keyword>
<dbReference type="Gene3D" id="3.30.565.10">
    <property type="entry name" value="Histidine kinase-like ATPase, C-terminal domain"/>
    <property type="match status" value="1"/>
</dbReference>
<keyword evidence="6" id="KW-1133">Transmembrane helix</keyword>
<evidence type="ECO:0000259" key="8">
    <source>
        <dbReference type="PROSITE" id="PS50110"/>
    </source>
</evidence>